<evidence type="ECO:0000313" key="2">
    <source>
        <dbReference type="EMBL" id="MBA8880693.1"/>
    </source>
</evidence>
<sequence>MSNEEACRQPPVIDVALVKGLITAQFPQWADLPVRPVEHGGWDNRTFHLGDGMTVRLPSSGAYAEQVQKEQFWLPKLALHLPLPIPAPVAMGLPDQNYPWRWSIYKWLDGDVAKPERIVDLKQFAADLAAFLVALQAIDAIGGPIPGMHNFHRGGSLAVYDGQTREAIIALRGKIDTDLATEIWEAALVTAWQGSPVWFHGDVSFGNLLVREGRLSAVIDFGTSGVGDPSCDLAIAWTLFSGESRQTFRAALPLDEATWARGRGWTLWKALIVYAGLAGTDPLEAHNSRRVLKEVLADHKISAKPA</sequence>
<dbReference type="PANTHER" id="PTHR21310:SF42">
    <property type="entry name" value="BIFUNCTIONAL AAC_APH"/>
    <property type="match status" value="1"/>
</dbReference>
<evidence type="ECO:0000259" key="1">
    <source>
        <dbReference type="Pfam" id="PF01636"/>
    </source>
</evidence>
<dbReference type="AlphaFoldDB" id="A0A839EJV5"/>
<dbReference type="InterPro" id="IPR002575">
    <property type="entry name" value="Aminoglycoside_PTrfase"/>
</dbReference>
<dbReference type="Proteomes" id="UP000549052">
    <property type="component" value="Unassembled WGS sequence"/>
</dbReference>
<dbReference type="InterPro" id="IPR011009">
    <property type="entry name" value="Kinase-like_dom_sf"/>
</dbReference>
<dbReference type="CDD" id="cd05155">
    <property type="entry name" value="APH_ChoK_like_1"/>
    <property type="match status" value="1"/>
</dbReference>
<protein>
    <submittedName>
        <fullName evidence="2">Aminoglycoside phosphotransferase (APT) family kinase protein</fullName>
    </submittedName>
</protein>
<dbReference type="EMBL" id="JACGXN010000009">
    <property type="protein sequence ID" value="MBA8880693.1"/>
    <property type="molecule type" value="Genomic_DNA"/>
</dbReference>
<keyword evidence="2" id="KW-0418">Kinase</keyword>
<name>A0A839EJV5_9HYPH</name>
<dbReference type="Pfam" id="PF01636">
    <property type="entry name" value="APH"/>
    <property type="match status" value="1"/>
</dbReference>
<dbReference type="RefSeq" id="WP_182551337.1">
    <property type="nucleotide sequence ID" value="NZ_JACGXN010000009.1"/>
</dbReference>
<keyword evidence="2" id="KW-0808">Transferase</keyword>
<keyword evidence="3" id="KW-1185">Reference proteome</keyword>
<dbReference type="Gene3D" id="3.90.1200.10">
    <property type="match status" value="1"/>
</dbReference>
<comment type="caution">
    <text evidence="2">The sequence shown here is derived from an EMBL/GenBank/DDBJ whole genome shotgun (WGS) entry which is preliminary data.</text>
</comment>
<gene>
    <name evidence="2" type="ORF">FHW16_004418</name>
</gene>
<dbReference type="PANTHER" id="PTHR21310">
    <property type="entry name" value="AMINOGLYCOSIDE PHOSPHOTRANSFERASE-RELATED-RELATED"/>
    <property type="match status" value="1"/>
</dbReference>
<accession>A0A839EJV5</accession>
<organism evidence="2 3">
    <name type="scientific">Phyllobacterium myrsinacearum</name>
    <dbReference type="NCBI Taxonomy" id="28101"/>
    <lineage>
        <taxon>Bacteria</taxon>
        <taxon>Pseudomonadati</taxon>
        <taxon>Pseudomonadota</taxon>
        <taxon>Alphaproteobacteria</taxon>
        <taxon>Hyphomicrobiales</taxon>
        <taxon>Phyllobacteriaceae</taxon>
        <taxon>Phyllobacterium</taxon>
    </lineage>
</organism>
<dbReference type="GO" id="GO:0016301">
    <property type="term" value="F:kinase activity"/>
    <property type="evidence" value="ECO:0007669"/>
    <property type="project" value="UniProtKB-KW"/>
</dbReference>
<dbReference type="SUPFAM" id="SSF56112">
    <property type="entry name" value="Protein kinase-like (PK-like)"/>
    <property type="match status" value="1"/>
</dbReference>
<evidence type="ECO:0000313" key="3">
    <source>
        <dbReference type="Proteomes" id="UP000549052"/>
    </source>
</evidence>
<feature type="domain" description="Aminoglycoside phosphotransferase" evidence="1">
    <location>
        <begin position="40"/>
        <end position="265"/>
    </location>
</feature>
<proteinExistence type="predicted"/>
<dbReference type="Gene3D" id="3.30.200.20">
    <property type="entry name" value="Phosphorylase Kinase, domain 1"/>
    <property type="match status" value="1"/>
</dbReference>
<reference evidence="2 3" key="1">
    <citation type="submission" date="2020-07" db="EMBL/GenBank/DDBJ databases">
        <title>Genomic Encyclopedia of Type Strains, Phase IV (KMG-V): Genome sequencing to study the core and pangenomes of soil and plant-associated prokaryotes.</title>
        <authorList>
            <person name="Whitman W."/>
        </authorList>
    </citation>
    <scope>NUCLEOTIDE SEQUENCE [LARGE SCALE GENOMIC DNA]</scope>
    <source>
        <strain evidence="2 3">AN3</strain>
    </source>
</reference>
<dbReference type="InterPro" id="IPR051678">
    <property type="entry name" value="AGP_Transferase"/>
</dbReference>